<protein>
    <submittedName>
        <fullName evidence="2">Uncharacterized protein</fullName>
    </submittedName>
</protein>
<evidence type="ECO:0000256" key="1">
    <source>
        <dbReference type="SAM" id="MobiDB-lite"/>
    </source>
</evidence>
<reference evidence="2" key="1">
    <citation type="submission" date="2021-01" db="EMBL/GenBank/DDBJ databases">
        <authorList>
            <person name="Kaushik A."/>
        </authorList>
    </citation>
    <scope>NUCLEOTIDE SEQUENCE</scope>
    <source>
        <strain evidence="2">AG3-T5</strain>
    </source>
</reference>
<feature type="compositionally biased region" description="Low complexity" evidence="1">
    <location>
        <begin position="473"/>
        <end position="484"/>
    </location>
</feature>
<feature type="region of interest" description="Disordered" evidence="1">
    <location>
        <begin position="347"/>
        <end position="372"/>
    </location>
</feature>
<feature type="region of interest" description="Disordered" evidence="1">
    <location>
        <begin position="468"/>
        <end position="499"/>
    </location>
</feature>
<proteinExistence type="predicted"/>
<feature type="compositionally biased region" description="Polar residues" evidence="1">
    <location>
        <begin position="194"/>
        <end position="203"/>
    </location>
</feature>
<organism evidence="2 3">
    <name type="scientific">Rhizoctonia solani</name>
    <dbReference type="NCBI Taxonomy" id="456999"/>
    <lineage>
        <taxon>Eukaryota</taxon>
        <taxon>Fungi</taxon>
        <taxon>Dikarya</taxon>
        <taxon>Basidiomycota</taxon>
        <taxon>Agaricomycotina</taxon>
        <taxon>Agaricomycetes</taxon>
        <taxon>Cantharellales</taxon>
        <taxon>Ceratobasidiaceae</taxon>
        <taxon>Rhizoctonia</taxon>
    </lineage>
</organism>
<name>A0A8H3C6X1_9AGAM</name>
<dbReference type="AlphaFoldDB" id="A0A8H3C6X1"/>
<dbReference type="Proteomes" id="UP000663841">
    <property type="component" value="Unassembled WGS sequence"/>
</dbReference>
<feature type="region of interest" description="Disordered" evidence="1">
    <location>
        <begin position="178"/>
        <end position="205"/>
    </location>
</feature>
<evidence type="ECO:0000313" key="2">
    <source>
        <dbReference type="EMBL" id="CAE6475479.1"/>
    </source>
</evidence>
<feature type="region of interest" description="Disordered" evidence="1">
    <location>
        <begin position="388"/>
        <end position="410"/>
    </location>
</feature>
<evidence type="ECO:0000313" key="3">
    <source>
        <dbReference type="Proteomes" id="UP000663841"/>
    </source>
</evidence>
<feature type="compositionally biased region" description="Polar residues" evidence="1">
    <location>
        <begin position="352"/>
        <end position="364"/>
    </location>
</feature>
<comment type="caution">
    <text evidence="2">The sequence shown here is derived from an EMBL/GenBank/DDBJ whole genome shotgun (WGS) entry which is preliminary data.</text>
</comment>
<accession>A0A8H3C6X1</accession>
<gene>
    <name evidence="2" type="ORF">RDB_LOCUS189502</name>
</gene>
<dbReference type="EMBL" id="CAJMWW010000625">
    <property type="protein sequence ID" value="CAE6475479.1"/>
    <property type="molecule type" value="Genomic_DNA"/>
</dbReference>
<sequence length="732" mass="80180">MADTSKSRPNSYILLEDLWQEIYRSLQRQGYAFWERTIAEHTKGLARELIYRLARSKILQLFGDNGESINGLSVAASTVARIEALAEKRELIDPTVWDKAWDMHWEEAWKQHGPVVQPRNPGGIQTFASLSGGINTTTAIADGRSSGRAAGRAPVMSSPTGSSGILLNAILVGAHSQPLGGPTHSTMEAGAQGDGSQSPNHITSNRRDTLANSEVLASNVHHASITKKYDCTVNWLGSSCLLSDSNTYKIWTTPQECAIESAWGVAWSVGELYGRDEASSILKKDDEPVDQPQTQPATTGVRLRARTLSKAVTGIVTRASQRFSILLNGEHGQESPVTVVPTIDGSAEANRGTASSQPSLTTAAPSLGAGPSAIKNLRVSTLTNMISDRQTDSPLPMSPQPGGNRLSPLVTRVRKISGASSRLRTPITPTAGLDPISEASTSRIDLSATSPAAGITGAASQLFPVTSPVQATSPQSPDSSIPPSGIATPRPRSESTKRLRKHIITRWSNPEPYSDFEASFRDKNQERKYRENKESSCKKATQRIPLDLLRTKLQEVDPAKQAAEAWDRANSISSKVPFQQKLKALAQQEWETMVIQNGSTSFTAASESNWKNGFISAWERTWKESWAAAWTAVWKLSFREAISRGIEFGVDDVFDLDSKLRRKTYDQLVSSDPYKELQELLNNTSSLETLEQIHQWMKELGYLSELLQHSVPTLRDEYVEITVESKVTCDDQ</sequence>